<evidence type="ECO:0008006" key="3">
    <source>
        <dbReference type="Google" id="ProtNLM"/>
    </source>
</evidence>
<dbReference type="KEGG" id="geh:HYN69_18245"/>
<dbReference type="Proteomes" id="UP000244496">
    <property type="component" value="Plasmid unnamed1"/>
</dbReference>
<dbReference type="InterPro" id="IPR027417">
    <property type="entry name" value="P-loop_NTPase"/>
</dbReference>
<protein>
    <recommendedName>
        <fullName evidence="3">Sulfotransferase family protein</fullName>
    </recommendedName>
</protein>
<dbReference type="SUPFAM" id="SSF52540">
    <property type="entry name" value="P-loop containing nucleoside triphosphate hydrolases"/>
    <property type="match status" value="1"/>
</dbReference>
<dbReference type="RefSeq" id="WP_108437356.1">
    <property type="nucleotide sequence ID" value="NZ_CP028919.1"/>
</dbReference>
<keyword evidence="2" id="KW-1185">Reference proteome</keyword>
<proteinExistence type="predicted"/>
<sequence length="272" mass="31158">MKKIIWHIGFRKTGSTSVQYLLAHLPADRLPDLFISSRDQLTRPWRERIIRATRTKTRPDLKQVRAEIAKVAAALRAVPQETILVSDENLFAFSLFDRNGGHFFERAADILPLIEQECSDFENIFVAYTRPWENWLKSSYSQEVKRGRTSRSFEAWRRKLPVTCNWTDGLDTIRAAIRSPLVLLPQEEDTGIGVALGTRLLELAGVPRSLVADIGPVPRLNESLSADMLRLFRLFNLFGLNKLIRSVIHPRLRARELARQPVPSERRPPAKT</sequence>
<geneLocation type="plasmid" evidence="1">
    <name>unnamed1</name>
</geneLocation>
<keyword evidence="1" id="KW-0614">Plasmid</keyword>
<dbReference type="EMBL" id="CP028919">
    <property type="protein sequence ID" value="AWB50549.1"/>
    <property type="molecule type" value="Genomic_DNA"/>
</dbReference>
<dbReference type="AlphaFoldDB" id="A0A2S0URU9"/>
<name>A0A2S0URU9_9RHOB</name>
<accession>A0A2S0URU9</accession>
<organism evidence="1 2">
    <name type="scientific">Paragemmobacter aquarius</name>
    <dbReference type="NCBI Taxonomy" id="2169400"/>
    <lineage>
        <taxon>Bacteria</taxon>
        <taxon>Pseudomonadati</taxon>
        <taxon>Pseudomonadota</taxon>
        <taxon>Alphaproteobacteria</taxon>
        <taxon>Rhodobacterales</taxon>
        <taxon>Paracoccaceae</taxon>
        <taxon>Paragemmobacter</taxon>
    </lineage>
</organism>
<dbReference type="OrthoDB" id="7705857at2"/>
<evidence type="ECO:0000313" key="1">
    <source>
        <dbReference type="EMBL" id="AWB50549.1"/>
    </source>
</evidence>
<reference evidence="1 2" key="1">
    <citation type="submission" date="2018-04" db="EMBL/GenBank/DDBJ databases">
        <title>Genome sequencing of Gemmobacter.</title>
        <authorList>
            <person name="Yi H."/>
            <person name="Baek M.-G."/>
        </authorList>
    </citation>
    <scope>NUCLEOTIDE SEQUENCE [LARGE SCALE GENOMIC DNA]</scope>
    <source>
        <strain evidence="1 2">HYN0069</strain>
        <plasmid evidence="2">Plasmid unnamed1</plasmid>
    </source>
</reference>
<gene>
    <name evidence="1" type="ORF">HYN69_18245</name>
</gene>
<evidence type="ECO:0000313" key="2">
    <source>
        <dbReference type="Proteomes" id="UP000244496"/>
    </source>
</evidence>